<keyword evidence="2" id="KW-1185">Reference proteome</keyword>
<dbReference type="RefSeq" id="WP_120743392.1">
    <property type="nucleotide sequence ID" value="NZ_CP032568.1"/>
</dbReference>
<reference evidence="1 2" key="1">
    <citation type="submission" date="2018-09" db="EMBL/GenBank/DDBJ databases">
        <title>Nocardia yunnanensis sp. nov., an actinomycete isolated from a soil sample.</title>
        <authorList>
            <person name="Zhang J."/>
        </authorList>
    </citation>
    <scope>NUCLEOTIDE SEQUENCE [LARGE SCALE GENOMIC DNA]</scope>
    <source>
        <strain evidence="1 2">CFHS0054</strain>
    </source>
</reference>
<proteinExistence type="predicted"/>
<dbReference type="OrthoDB" id="9876561at2"/>
<evidence type="ECO:0000313" key="2">
    <source>
        <dbReference type="Proteomes" id="UP000267164"/>
    </source>
</evidence>
<dbReference type="AlphaFoldDB" id="A0A386ZNN9"/>
<dbReference type="EMBL" id="CP032568">
    <property type="protein sequence ID" value="AYF78309.1"/>
    <property type="molecule type" value="Genomic_DNA"/>
</dbReference>
<gene>
    <name evidence="1" type="ORF">D7D52_35825</name>
</gene>
<organism evidence="1 2">
    <name type="scientific">Nocardia yunnanensis</name>
    <dbReference type="NCBI Taxonomy" id="2382165"/>
    <lineage>
        <taxon>Bacteria</taxon>
        <taxon>Bacillati</taxon>
        <taxon>Actinomycetota</taxon>
        <taxon>Actinomycetes</taxon>
        <taxon>Mycobacteriales</taxon>
        <taxon>Nocardiaceae</taxon>
        <taxon>Nocardia</taxon>
    </lineage>
</organism>
<dbReference type="Proteomes" id="UP000267164">
    <property type="component" value="Chromosome"/>
</dbReference>
<accession>A0A386ZNN9</accession>
<dbReference type="KEGG" id="nyu:D7D52_35825"/>
<sequence length="70" mass="7979">MATLGYHALTDEWLVVPWECSYPGRLTEAEARNVLAAHRKHSRHDCRIGRTARRVLKAAARNARQIPTTK</sequence>
<name>A0A386ZNN9_9NOCA</name>
<protein>
    <submittedName>
        <fullName evidence="1">Uncharacterized protein</fullName>
    </submittedName>
</protein>
<evidence type="ECO:0000313" key="1">
    <source>
        <dbReference type="EMBL" id="AYF78309.1"/>
    </source>
</evidence>